<feature type="region of interest" description="Disordered" evidence="1">
    <location>
        <begin position="416"/>
        <end position="437"/>
    </location>
</feature>
<evidence type="ECO:0000313" key="2">
    <source>
        <dbReference type="EMBL" id="KOM58315.1"/>
    </source>
</evidence>
<name>A0A0L9VTB0_PHAAN</name>
<organism evidence="2 3">
    <name type="scientific">Phaseolus angularis</name>
    <name type="common">Azuki bean</name>
    <name type="synonym">Vigna angularis</name>
    <dbReference type="NCBI Taxonomy" id="3914"/>
    <lineage>
        <taxon>Eukaryota</taxon>
        <taxon>Viridiplantae</taxon>
        <taxon>Streptophyta</taxon>
        <taxon>Embryophyta</taxon>
        <taxon>Tracheophyta</taxon>
        <taxon>Spermatophyta</taxon>
        <taxon>Magnoliopsida</taxon>
        <taxon>eudicotyledons</taxon>
        <taxon>Gunneridae</taxon>
        <taxon>Pentapetalae</taxon>
        <taxon>rosids</taxon>
        <taxon>fabids</taxon>
        <taxon>Fabales</taxon>
        <taxon>Fabaceae</taxon>
        <taxon>Papilionoideae</taxon>
        <taxon>50 kb inversion clade</taxon>
        <taxon>NPAAA clade</taxon>
        <taxon>indigoferoid/millettioid clade</taxon>
        <taxon>Phaseoleae</taxon>
        <taxon>Vigna</taxon>
    </lineage>
</organism>
<protein>
    <submittedName>
        <fullName evidence="2">Uncharacterized protein</fullName>
    </submittedName>
</protein>
<proteinExistence type="predicted"/>
<dbReference type="Gramene" id="KOM58315">
    <property type="protein sequence ID" value="KOM58315"/>
    <property type="gene ID" value="LR48_Vigan11g134900"/>
</dbReference>
<dbReference type="AlphaFoldDB" id="A0A0L9VTB0"/>
<sequence>MAQVVVWEDQRIDLGSISRAFGLDPSTLRLNGHFISRGVDLIASSLTWNSLLSFFSSKGLPTGRDQCDALLVTGKLCKVGLKRGHDSLDFQNGIGKMIESENAVNIKGIQLEAINLIKNKKSRSSPLPNWPPRLFRASSAAFSSSRARPTHSPSVYREKPSAKPATAPLPRHCFVNSSHRATASPIPSALFDTGNPGRGSSSSHVQTSTRLAAASHWSHRQSRRNLSSSVVRRRREVLSLLRPYVSPTSTNSKLIHHSTYKYFIPSVHPNPKLTEHLHSHQSKLQIRLRTCAVPAPSRPSISIPPGGASTSNPPLVLRPTSPPTLHCSSPTTASWVWISPPAATSPTATTLSDKFRERHVREAERKQRRKGSGWWLQCDESICSPPSAAVCRHTPPYAAVRRHSSVRRPLDLVRLFTRKPTPPVGSPDSPPRSVTRRRFVRCEQARAAHAPPSAHRKVSAPPP</sequence>
<feature type="compositionally biased region" description="Pro residues" evidence="1">
    <location>
        <begin position="420"/>
        <end position="430"/>
    </location>
</feature>
<feature type="region of interest" description="Disordered" evidence="1">
    <location>
        <begin position="444"/>
        <end position="463"/>
    </location>
</feature>
<gene>
    <name evidence="2" type="ORF">LR48_Vigan11g134900</name>
</gene>
<dbReference type="EMBL" id="CM003381">
    <property type="protein sequence ID" value="KOM58315.1"/>
    <property type="molecule type" value="Genomic_DNA"/>
</dbReference>
<dbReference type="PANTHER" id="PTHR39104:SF1">
    <property type="entry name" value="AMINO ACID-LIGASE"/>
    <property type="match status" value="1"/>
</dbReference>
<feature type="region of interest" description="Disordered" evidence="1">
    <location>
        <begin position="141"/>
        <end position="170"/>
    </location>
</feature>
<feature type="compositionally biased region" description="Basic residues" evidence="1">
    <location>
        <begin position="454"/>
        <end position="463"/>
    </location>
</feature>
<dbReference type="STRING" id="3914.A0A0L9VTB0"/>
<dbReference type="PANTHER" id="PTHR39104">
    <property type="entry name" value="AMINO ACID-LIGASE"/>
    <property type="match status" value="1"/>
</dbReference>
<evidence type="ECO:0000313" key="3">
    <source>
        <dbReference type="Proteomes" id="UP000053144"/>
    </source>
</evidence>
<accession>A0A0L9VTB0</accession>
<dbReference type="Proteomes" id="UP000053144">
    <property type="component" value="Chromosome 11"/>
</dbReference>
<reference evidence="3" key="1">
    <citation type="journal article" date="2015" name="Proc. Natl. Acad. Sci. U.S.A.">
        <title>Genome sequencing of adzuki bean (Vigna angularis) provides insight into high starch and low fat accumulation and domestication.</title>
        <authorList>
            <person name="Yang K."/>
            <person name="Tian Z."/>
            <person name="Chen C."/>
            <person name="Luo L."/>
            <person name="Zhao B."/>
            <person name="Wang Z."/>
            <person name="Yu L."/>
            <person name="Li Y."/>
            <person name="Sun Y."/>
            <person name="Li W."/>
            <person name="Chen Y."/>
            <person name="Li Y."/>
            <person name="Zhang Y."/>
            <person name="Ai D."/>
            <person name="Zhao J."/>
            <person name="Shang C."/>
            <person name="Ma Y."/>
            <person name="Wu B."/>
            <person name="Wang M."/>
            <person name="Gao L."/>
            <person name="Sun D."/>
            <person name="Zhang P."/>
            <person name="Guo F."/>
            <person name="Wang W."/>
            <person name="Li Y."/>
            <person name="Wang J."/>
            <person name="Varshney R.K."/>
            <person name="Wang J."/>
            <person name="Ling H.Q."/>
            <person name="Wan P."/>
        </authorList>
    </citation>
    <scope>NUCLEOTIDE SEQUENCE</scope>
    <source>
        <strain evidence="3">cv. Jingnong 6</strain>
    </source>
</reference>
<evidence type="ECO:0000256" key="1">
    <source>
        <dbReference type="SAM" id="MobiDB-lite"/>
    </source>
</evidence>